<comment type="caution">
    <text evidence="4">The sequence shown here is derived from an EMBL/GenBank/DDBJ whole genome shotgun (WGS) entry which is preliminary data.</text>
</comment>
<reference evidence="4 5" key="1">
    <citation type="submission" date="2021-12" db="EMBL/GenBank/DDBJ databases">
        <title>Genome sequence of Kibdelosporangium philippinense ATCC 49844.</title>
        <authorList>
            <person name="Fedorov E.A."/>
            <person name="Omeragic M."/>
            <person name="Shalygina K.F."/>
            <person name="Maclea K.S."/>
        </authorList>
    </citation>
    <scope>NUCLEOTIDE SEQUENCE [LARGE SCALE GENOMIC DNA]</scope>
    <source>
        <strain evidence="4 5">ATCC 49844</strain>
    </source>
</reference>
<feature type="region of interest" description="Disordered" evidence="2">
    <location>
        <begin position="202"/>
        <end position="223"/>
    </location>
</feature>
<gene>
    <name evidence="4" type="ORF">LWC34_12470</name>
</gene>
<dbReference type="CDD" id="cd01908">
    <property type="entry name" value="YafJ"/>
    <property type="match status" value="1"/>
</dbReference>
<dbReference type="InterPro" id="IPR029055">
    <property type="entry name" value="Ntn_hydrolases_N"/>
</dbReference>
<dbReference type="EMBL" id="JAJVCN010000001">
    <property type="protein sequence ID" value="MCE7003635.1"/>
    <property type="molecule type" value="Genomic_DNA"/>
</dbReference>
<keyword evidence="5" id="KW-1185">Reference proteome</keyword>
<dbReference type="RefSeq" id="WP_233725210.1">
    <property type="nucleotide sequence ID" value="NZ_JAJVCN010000001.1"/>
</dbReference>
<dbReference type="Pfam" id="PF13230">
    <property type="entry name" value="GATase_4"/>
    <property type="match status" value="1"/>
</dbReference>
<feature type="compositionally biased region" description="Low complexity" evidence="2">
    <location>
        <begin position="299"/>
        <end position="312"/>
    </location>
</feature>
<dbReference type="PANTHER" id="PTHR42824">
    <property type="entry name" value="GLUTAMINE AMIDOTRANSFERASE"/>
    <property type="match status" value="1"/>
</dbReference>
<evidence type="ECO:0000256" key="1">
    <source>
        <dbReference type="ARBA" id="ARBA00022962"/>
    </source>
</evidence>
<feature type="compositionally biased region" description="Polar residues" evidence="2">
    <location>
        <begin position="284"/>
        <end position="296"/>
    </location>
</feature>
<dbReference type="InterPro" id="IPR017932">
    <property type="entry name" value="GATase_2_dom"/>
</dbReference>
<dbReference type="SUPFAM" id="SSF56235">
    <property type="entry name" value="N-terminal nucleophile aminohydrolases (Ntn hydrolases)"/>
    <property type="match status" value="1"/>
</dbReference>
<dbReference type="InterPro" id="IPR026869">
    <property type="entry name" value="EgtC-like"/>
</dbReference>
<evidence type="ECO:0000313" key="4">
    <source>
        <dbReference type="EMBL" id="MCE7003635.1"/>
    </source>
</evidence>
<keyword evidence="1 4" id="KW-0315">Glutamine amidotransferase</keyword>
<feature type="domain" description="Glutamine amidotransferase type-2" evidence="3">
    <location>
        <begin position="2"/>
        <end position="255"/>
    </location>
</feature>
<evidence type="ECO:0000259" key="3">
    <source>
        <dbReference type="PROSITE" id="PS51278"/>
    </source>
</evidence>
<dbReference type="Proteomes" id="UP001521150">
    <property type="component" value="Unassembled WGS sequence"/>
</dbReference>
<feature type="region of interest" description="Disordered" evidence="2">
    <location>
        <begin position="283"/>
        <end position="312"/>
    </location>
</feature>
<evidence type="ECO:0000313" key="5">
    <source>
        <dbReference type="Proteomes" id="UP001521150"/>
    </source>
</evidence>
<dbReference type="PROSITE" id="PS51278">
    <property type="entry name" value="GATASE_TYPE_2"/>
    <property type="match status" value="1"/>
</dbReference>
<name>A0ABS8Z737_9PSEU</name>
<organism evidence="4 5">
    <name type="scientific">Kibdelosporangium philippinense</name>
    <dbReference type="NCBI Taxonomy" id="211113"/>
    <lineage>
        <taxon>Bacteria</taxon>
        <taxon>Bacillati</taxon>
        <taxon>Actinomycetota</taxon>
        <taxon>Actinomycetes</taxon>
        <taxon>Pseudonocardiales</taxon>
        <taxon>Pseudonocardiaceae</taxon>
        <taxon>Kibdelosporangium</taxon>
    </lineage>
</organism>
<evidence type="ECO:0000256" key="2">
    <source>
        <dbReference type="SAM" id="MobiDB-lite"/>
    </source>
</evidence>
<proteinExistence type="predicted"/>
<dbReference type="Gene3D" id="3.60.20.10">
    <property type="entry name" value="Glutamine Phosphoribosylpyrophosphate, subunit 1, domain 1"/>
    <property type="match status" value="1"/>
</dbReference>
<accession>A0ABS8Z737</accession>
<sequence>MCRLFGLSAAQRVRATFWLLEAPDSLAQQSRREPDGTGLGTFDAEGRPLVEKQAFAAYADRQFAREAKERESRTFIAHVRYASTGRIDVRNTHPFCQNDRLFAHHGVITGLDSLDEELGDYRDLVTGDTDSERFFALVTKHIDQRGGDVAGGVAAAARWVAGNLPLYAINLILTTATELWALRYPDTHGLLVLDRAAGGPHHDRHLDHASPAGTVRTRSGDLAQHPSVIVASERMDEDPGWHEVRPGELIHVDESLTLTRLVVIDHPPAYLLSLDQLGHRAAASQDQELTARQPPQDTAHAAHASSPAAKKA</sequence>
<protein>
    <submittedName>
        <fullName evidence="4">Class II glutamine amidotransferase</fullName>
    </submittedName>
</protein>
<dbReference type="PANTHER" id="PTHR42824:SF1">
    <property type="entry name" value="GLUTAMINE AMIDOTRANSFERASE YAFJ-RELATED"/>
    <property type="match status" value="1"/>
</dbReference>